<evidence type="ECO:0000313" key="1">
    <source>
        <dbReference type="EMBL" id="VDN89764.1"/>
    </source>
</evidence>
<dbReference type="AlphaFoldDB" id="A0A0N4TJX2"/>
<evidence type="ECO:0000313" key="2">
    <source>
        <dbReference type="Proteomes" id="UP000278627"/>
    </source>
</evidence>
<dbReference type="WBParaSite" id="BPAG_0000861601-mRNA-1">
    <property type="protein sequence ID" value="BPAG_0000861601-mRNA-1"/>
    <property type="gene ID" value="BPAG_0000861601"/>
</dbReference>
<gene>
    <name evidence="1" type="ORF">BPAG_LOCUS8578</name>
</gene>
<organism evidence="3">
    <name type="scientific">Brugia pahangi</name>
    <name type="common">Filarial nematode worm</name>
    <dbReference type="NCBI Taxonomy" id="6280"/>
    <lineage>
        <taxon>Eukaryota</taxon>
        <taxon>Metazoa</taxon>
        <taxon>Ecdysozoa</taxon>
        <taxon>Nematoda</taxon>
        <taxon>Chromadorea</taxon>
        <taxon>Rhabditida</taxon>
        <taxon>Spirurina</taxon>
        <taxon>Spiruromorpha</taxon>
        <taxon>Filarioidea</taxon>
        <taxon>Onchocercidae</taxon>
        <taxon>Brugia</taxon>
    </lineage>
</organism>
<evidence type="ECO:0000313" key="3">
    <source>
        <dbReference type="WBParaSite" id="BPAG_0000861601-mRNA-1"/>
    </source>
</evidence>
<dbReference type="EMBL" id="UZAD01013136">
    <property type="protein sequence ID" value="VDN89764.1"/>
    <property type="molecule type" value="Genomic_DNA"/>
</dbReference>
<accession>A0A0N4TJX2</accession>
<reference evidence="3" key="1">
    <citation type="submission" date="2017-02" db="UniProtKB">
        <authorList>
            <consortium name="WormBaseParasite"/>
        </authorList>
    </citation>
    <scope>IDENTIFICATION</scope>
</reference>
<dbReference type="Proteomes" id="UP000278627">
    <property type="component" value="Unassembled WGS sequence"/>
</dbReference>
<keyword evidence="2" id="KW-1185">Reference proteome</keyword>
<sequence length="50" mass="5815">MLLTREPREWQRSKITAMTRNSDDNFLGATTLEEPFEDQYVRSNTAPIGK</sequence>
<proteinExistence type="predicted"/>
<protein>
    <submittedName>
        <fullName evidence="1 3">Uncharacterized protein</fullName>
    </submittedName>
</protein>
<name>A0A0N4TJX2_BRUPA</name>
<reference evidence="1 2" key="2">
    <citation type="submission" date="2018-11" db="EMBL/GenBank/DDBJ databases">
        <authorList>
            <consortium name="Pathogen Informatics"/>
        </authorList>
    </citation>
    <scope>NUCLEOTIDE SEQUENCE [LARGE SCALE GENOMIC DNA]</scope>
</reference>